<sequence length="176" mass="19135">VLSGPGRRGRPPRILHKHAVLAMVLHFYTAAVEHKTLQELFGVPPTTFSRVMSNAEEALERSLRRMPDAAVRWPSVQQQQRWSELTNAKEPLVEGVFAFVDGKNYRVQAPSNAASKMRNIMDGSTLCSSLAACVSALMALSSGLATIAPDLGTTAKSVASSKNAWEMIALWGQDSK</sequence>
<organism evidence="2">
    <name type="scientific">Aphanomyces stellatus</name>
    <dbReference type="NCBI Taxonomy" id="120398"/>
    <lineage>
        <taxon>Eukaryota</taxon>
        <taxon>Sar</taxon>
        <taxon>Stramenopiles</taxon>
        <taxon>Oomycota</taxon>
        <taxon>Saprolegniomycetes</taxon>
        <taxon>Saprolegniales</taxon>
        <taxon>Verrucalvaceae</taxon>
        <taxon>Aphanomyces</taxon>
    </lineage>
</organism>
<dbReference type="PANTHER" id="PTHR48471">
    <property type="entry name" value="DDE TNP4 DOMAIN-CONTAINING PROTEIN"/>
    <property type="match status" value="1"/>
</dbReference>
<keyword evidence="1" id="KW-1133">Transmembrane helix</keyword>
<evidence type="ECO:0000256" key="1">
    <source>
        <dbReference type="SAM" id="Phobius"/>
    </source>
</evidence>
<proteinExistence type="predicted"/>
<gene>
    <name evidence="2" type="ORF">As57867_004857</name>
</gene>
<feature type="non-terminal residue" evidence="2">
    <location>
        <position position="1"/>
    </location>
</feature>
<evidence type="ECO:0000313" key="2">
    <source>
        <dbReference type="EMBL" id="KAF0712318.1"/>
    </source>
</evidence>
<evidence type="ECO:0008006" key="3">
    <source>
        <dbReference type="Google" id="ProtNLM"/>
    </source>
</evidence>
<dbReference type="OrthoDB" id="78198at2759"/>
<dbReference type="PANTHER" id="PTHR48471:SF1">
    <property type="entry name" value="DDE TNP4 DOMAIN-CONTAINING PROTEIN"/>
    <property type="match status" value="1"/>
</dbReference>
<accession>A0A6A4ZA42</accession>
<feature type="transmembrane region" description="Helical" evidence="1">
    <location>
        <begin position="126"/>
        <end position="148"/>
    </location>
</feature>
<reference evidence="2" key="1">
    <citation type="submission" date="2019-06" db="EMBL/GenBank/DDBJ databases">
        <title>Genomics analysis of Aphanomyces spp. identifies a new class of oomycete effector associated with host adaptation.</title>
        <authorList>
            <person name="Gaulin E."/>
        </authorList>
    </citation>
    <scope>NUCLEOTIDE SEQUENCE</scope>
    <source>
        <strain evidence="2">CBS 578.67</strain>
    </source>
</reference>
<keyword evidence="1" id="KW-0472">Membrane</keyword>
<keyword evidence="1" id="KW-0812">Transmembrane</keyword>
<name>A0A6A4ZA42_9STRA</name>
<protein>
    <recommendedName>
        <fullName evidence="3">DDE Tnp4 domain-containing protein</fullName>
    </recommendedName>
</protein>
<dbReference type="EMBL" id="VJMH01001317">
    <property type="protein sequence ID" value="KAF0712318.1"/>
    <property type="molecule type" value="Genomic_DNA"/>
</dbReference>
<comment type="caution">
    <text evidence="2">The sequence shown here is derived from an EMBL/GenBank/DDBJ whole genome shotgun (WGS) entry which is preliminary data.</text>
</comment>
<dbReference type="AlphaFoldDB" id="A0A6A4ZA42"/>